<dbReference type="EMBL" id="RKHQ01000001">
    <property type="protein sequence ID" value="ROR95751.1"/>
    <property type="molecule type" value="Genomic_DNA"/>
</dbReference>
<evidence type="ECO:0000256" key="2">
    <source>
        <dbReference type="ARBA" id="ARBA00006739"/>
    </source>
</evidence>
<feature type="domain" description="Galactofuranosyltransferase-2 C-terminal" evidence="6">
    <location>
        <begin position="442"/>
        <end position="630"/>
    </location>
</feature>
<dbReference type="Pfam" id="PF19320">
    <property type="entry name" value="GlfT2_domain3"/>
    <property type="match status" value="1"/>
</dbReference>
<dbReference type="AlphaFoldDB" id="A0A3N2D7J3"/>
<dbReference type="InterPro" id="IPR040492">
    <property type="entry name" value="GlfT2_N"/>
</dbReference>
<name>A0A3N2D7J3_9MICO</name>
<dbReference type="OrthoDB" id="3225550at2"/>
<accession>A0A3N2D7J3</accession>
<gene>
    <name evidence="7" type="ORF">EDD28_0313</name>
</gene>
<evidence type="ECO:0000256" key="4">
    <source>
        <dbReference type="ARBA" id="ARBA00022679"/>
    </source>
</evidence>
<proteinExistence type="inferred from homology"/>
<dbReference type="InterPro" id="IPR045699">
    <property type="entry name" value="GlfT2_C"/>
</dbReference>
<dbReference type="Pfam" id="PF13641">
    <property type="entry name" value="Glyco_tranf_2_3"/>
    <property type="match status" value="1"/>
</dbReference>
<dbReference type="Pfam" id="PF17994">
    <property type="entry name" value="Glft2_N"/>
    <property type="match status" value="1"/>
</dbReference>
<comment type="caution">
    <text evidence="7">The sequence shown here is derived from an EMBL/GenBank/DDBJ whole genome shotgun (WGS) entry which is preliminary data.</text>
</comment>
<dbReference type="Proteomes" id="UP000275356">
    <property type="component" value="Unassembled WGS sequence"/>
</dbReference>
<evidence type="ECO:0000313" key="8">
    <source>
        <dbReference type="Proteomes" id="UP000275356"/>
    </source>
</evidence>
<dbReference type="Gene3D" id="3.90.550.60">
    <property type="match status" value="1"/>
</dbReference>
<comment type="similarity">
    <text evidence="2">Belongs to the glycosyltransferase 2 family.</text>
</comment>
<evidence type="ECO:0000259" key="6">
    <source>
        <dbReference type="Pfam" id="PF19320"/>
    </source>
</evidence>
<organism evidence="7 8">
    <name type="scientific">Salana multivorans</name>
    <dbReference type="NCBI Taxonomy" id="120377"/>
    <lineage>
        <taxon>Bacteria</taxon>
        <taxon>Bacillati</taxon>
        <taxon>Actinomycetota</taxon>
        <taxon>Actinomycetes</taxon>
        <taxon>Micrococcales</taxon>
        <taxon>Beutenbergiaceae</taxon>
        <taxon>Salana</taxon>
    </lineage>
</organism>
<dbReference type="RefSeq" id="WP_123738028.1">
    <property type="nucleotide sequence ID" value="NZ_RKHQ01000001.1"/>
</dbReference>
<dbReference type="PANTHER" id="PTHR43179:SF12">
    <property type="entry name" value="GALACTOFURANOSYLTRANSFERASE GLFT2"/>
    <property type="match status" value="1"/>
</dbReference>
<dbReference type="GO" id="GO:0016757">
    <property type="term" value="F:glycosyltransferase activity"/>
    <property type="evidence" value="ECO:0007669"/>
    <property type="project" value="UniProtKB-KW"/>
</dbReference>
<keyword evidence="8" id="KW-1185">Reference proteome</keyword>
<dbReference type="SUPFAM" id="SSF53448">
    <property type="entry name" value="Nucleotide-diphospho-sugar transferases"/>
    <property type="match status" value="1"/>
</dbReference>
<comment type="pathway">
    <text evidence="1">Cell wall biogenesis; cell wall polysaccharide biosynthesis.</text>
</comment>
<reference evidence="7 8" key="1">
    <citation type="submission" date="2018-11" db="EMBL/GenBank/DDBJ databases">
        <title>Sequencing the genomes of 1000 actinobacteria strains.</title>
        <authorList>
            <person name="Klenk H.-P."/>
        </authorList>
    </citation>
    <scope>NUCLEOTIDE SEQUENCE [LARGE SCALE GENOMIC DNA]</scope>
    <source>
        <strain evidence="7 8">DSM 13521</strain>
    </source>
</reference>
<dbReference type="InterPro" id="IPR029044">
    <property type="entry name" value="Nucleotide-diphossugar_trans"/>
</dbReference>
<feature type="domain" description="Galactofuranosyltransferase GlfT2 N-terminal" evidence="5">
    <location>
        <begin position="55"/>
        <end position="159"/>
    </location>
</feature>
<evidence type="ECO:0000256" key="3">
    <source>
        <dbReference type="ARBA" id="ARBA00022676"/>
    </source>
</evidence>
<sequence>MSLLQRVVMPSPDNSEALPLYVQSPWTKVSPWGDGQTEPAAGDGRPITLGADHLLTLEPGIEAGFGTYVNAFPASYWRAYTVVEHVTLELDLEGSGTISVYRSDHEGQRFGISYVPVPTGGRVEIEIPLGQCQDGGWIWFELQAGAERLTLRSGAWTTPSEPLRTGLTSIGITTHNKPTWCMSSLRRLADSADLLELVTQVVVVDQGTDLLTDAAGFDEVASGLGERLRVVRQGNLGGSGGFTRGMIEAVHREGTENALLLDDDVRLDPEGIRRAITFSRFARTPVIVGGQMFDLNRPAVLHAFAEWVDPQTFVWAPAPQSHRKHDFSRRSLLETPWLHKRIEGDFNGWWMCLIPVSTLKEIGYSLPLFLKWDDTEYGLRAAEHGVPTVSLPGAWIWHVTWLDKDDTLDWQSYFHARNRLVVALLHGRQGLGSPLSALEFRWLVRRTLAMQYGTTAIRLRALREILHGPHTLHEGIGTVIADIRAEAATYADMVRHDPADLPSPSIEGTTLGAATTMEGEPRGLGFIAFAARTLVRSLLTPARAAKGTSPQASFAHRYGEWWRTPHFDSVLVPTADNQAYFWLRRSRKLMIRQLVEAARLSLELRRRWPELQAEYRAAEGGLTSETTWRRTIGL</sequence>
<evidence type="ECO:0000259" key="5">
    <source>
        <dbReference type="Pfam" id="PF17994"/>
    </source>
</evidence>
<evidence type="ECO:0000256" key="1">
    <source>
        <dbReference type="ARBA" id="ARBA00004776"/>
    </source>
</evidence>
<keyword evidence="4 7" id="KW-0808">Transferase</keyword>
<evidence type="ECO:0000313" key="7">
    <source>
        <dbReference type="EMBL" id="ROR95751.1"/>
    </source>
</evidence>
<protein>
    <submittedName>
        <fullName evidence="7">Galactofuranosylgalactofuranosylrhamnosyl-N-acetylglucosaminyl-diphospho-decaprenol beta-1,5/1,6-galactofuranosyltransferase</fullName>
    </submittedName>
</protein>
<keyword evidence="3" id="KW-0328">Glycosyltransferase</keyword>
<dbReference type="PANTHER" id="PTHR43179">
    <property type="entry name" value="RHAMNOSYLTRANSFERASE WBBL"/>
    <property type="match status" value="1"/>
</dbReference>